<accession>A0A084Q829</accession>
<dbReference type="STRING" id="1283841.A0A084Q829"/>
<dbReference type="InParanoid" id="A0A084Q829"/>
<evidence type="ECO:0000313" key="2">
    <source>
        <dbReference type="Proteomes" id="UP000028524"/>
    </source>
</evidence>
<organism evidence="1 2">
    <name type="scientific">Stachybotrys chlorohalonatus (strain IBT 40285)</name>
    <dbReference type="NCBI Taxonomy" id="1283841"/>
    <lineage>
        <taxon>Eukaryota</taxon>
        <taxon>Fungi</taxon>
        <taxon>Dikarya</taxon>
        <taxon>Ascomycota</taxon>
        <taxon>Pezizomycotina</taxon>
        <taxon>Sordariomycetes</taxon>
        <taxon>Hypocreomycetidae</taxon>
        <taxon>Hypocreales</taxon>
        <taxon>Stachybotryaceae</taxon>
        <taxon>Stachybotrys</taxon>
    </lineage>
</organism>
<dbReference type="HOGENOM" id="CLU_660853_0_0_1"/>
<keyword evidence="2" id="KW-1185">Reference proteome</keyword>
<proteinExistence type="predicted"/>
<sequence>MSATKRSSMCPKEDAPIIRPLGGSLFEVMVSRQNRINLFSDSFQKLSDNRDEATMTLRNLRAWSPELAKSFNIRDPETLLRTPFRLICESDIGYVPFDNEKVLRQFLAVSYCWRHDDIEWPANGKLLILLEDVTLTHDEVVVLEKYEDLQYEAWAEVASIIKDVGLLHLSSICQKVENSRWWSRSWCWHEFEVNKPWSNRRHHYYAHNATFIVNQYTSSIDSKSTYSFKYLTLQWARNYSMYVDGGFQKLSIDKMLRWTIGDNRTSPYNDPPRRKAGSQRSSLLARYSIVALTKCSIASDLISITINLSGLAMSFTAQFQDPDEVFFVVATLALACGEKRPLTWMSNTCSSNFAVHTIGGTIDGNSSWLSRPLGGLETFCPYFTVGGIQGVHSLTRKHIELDLLFFETPVETSSWK</sequence>
<evidence type="ECO:0008006" key="3">
    <source>
        <dbReference type="Google" id="ProtNLM"/>
    </source>
</evidence>
<evidence type="ECO:0000313" key="1">
    <source>
        <dbReference type="EMBL" id="KFA60114.1"/>
    </source>
</evidence>
<reference evidence="1 2" key="1">
    <citation type="journal article" date="2014" name="BMC Genomics">
        <title>Comparative genome sequencing reveals chemotype-specific gene clusters in the toxigenic black mold Stachybotrys.</title>
        <authorList>
            <person name="Semeiks J."/>
            <person name="Borek D."/>
            <person name="Otwinowski Z."/>
            <person name="Grishin N.V."/>
        </authorList>
    </citation>
    <scope>NUCLEOTIDE SEQUENCE [LARGE SCALE GENOMIC DNA]</scope>
    <source>
        <strain evidence="1 2">IBT 40285</strain>
    </source>
</reference>
<dbReference type="Proteomes" id="UP000028524">
    <property type="component" value="Unassembled WGS sequence"/>
</dbReference>
<gene>
    <name evidence="1" type="ORF">S40285_10804</name>
</gene>
<dbReference type="OrthoDB" id="270167at2759"/>
<protein>
    <recommendedName>
        <fullName evidence="3">Heterokaryon incompatibility domain-containing protein</fullName>
    </recommendedName>
</protein>
<name>A0A084Q829_STAC4</name>
<dbReference type="EMBL" id="KL661916">
    <property type="protein sequence ID" value="KFA60114.1"/>
    <property type="molecule type" value="Genomic_DNA"/>
</dbReference>
<dbReference type="AlphaFoldDB" id="A0A084Q829"/>